<evidence type="ECO:0000313" key="1">
    <source>
        <dbReference type="EMBL" id="ATS17494.1"/>
    </source>
</evidence>
<sequence length="217" mass="24449">MWRSLAAVLFQQPCPCCGRLSRQPLCPSCERRLRTWELRDRRSYWRGSVPLLPWGSYRQDLKRAIATLKYHAHPELGTLFGEWLAVAWLESQVSHNLPLQVVPIPLHADKLKARGFNQAEIIAASFCRALELPLVPHALVRQRATQSMFQLTVAERVANLEQAFVLGRGLRKQCWVLLCDDIYTTGTTARAAAETLRAAGHRVLGIVTVAVALPEPH</sequence>
<proteinExistence type="predicted"/>
<reference evidence="2" key="2">
    <citation type="journal article" date="2022" name="Front. Microbiol.">
        <title>Comparative Genomic Analysis Revealed Distinct Molecular Components and Organization of CO2-Concentrating Mechanism in Thermophilic Cyanobacteria.</title>
        <authorList>
            <person name="Tang J."/>
            <person name="Zhou H."/>
            <person name="Yao D."/>
            <person name="Riaz S."/>
            <person name="You D."/>
            <person name="Klepacz-Smolka A."/>
            <person name="Daroch M."/>
        </authorList>
    </citation>
    <scope>NUCLEOTIDE SEQUENCE [LARGE SCALE GENOMIC DNA]</scope>
    <source>
        <strain evidence="2">PCC 6715</strain>
    </source>
</reference>
<evidence type="ECO:0000313" key="2">
    <source>
        <dbReference type="Proteomes" id="UP000231057"/>
    </source>
</evidence>
<dbReference type="PANTHER" id="PTHR47505:SF1">
    <property type="entry name" value="DNA UTILIZATION PROTEIN YHGH"/>
    <property type="match status" value="1"/>
</dbReference>
<name>A0A2D2PZ21_PARLV</name>
<dbReference type="AlphaFoldDB" id="A0A2D2PZ21"/>
<protein>
    <submittedName>
        <fullName evidence="1">Uncharacterized protein</fullName>
    </submittedName>
</protein>
<accession>A0A2D2PZ21</accession>
<dbReference type="InterPro" id="IPR029057">
    <property type="entry name" value="PRTase-like"/>
</dbReference>
<organism evidence="1 2">
    <name type="scientific">Parathermosynechococcus lividus PCC 6715</name>
    <dbReference type="NCBI Taxonomy" id="1917166"/>
    <lineage>
        <taxon>Bacteria</taxon>
        <taxon>Bacillati</taxon>
        <taxon>Cyanobacteriota</taxon>
        <taxon>Cyanophyceae</taxon>
        <taxon>Acaryochloridales</taxon>
        <taxon>Thermosynechococcaceae</taxon>
        <taxon>Parathermosynechococcus</taxon>
    </lineage>
</organism>
<keyword evidence="2" id="KW-1185">Reference proteome</keyword>
<reference evidence="1 2" key="1">
    <citation type="submission" date="2016-11" db="EMBL/GenBank/DDBJ databases">
        <title>Complete genome sequence of thermophilic cyanobacteria strain Synechococcus sp. PCC6715.</title>
        <authorList>
            <person name="Tang J."/>
            <person name="Daroch M."/>
            <person name="Liang Y."/>
            <person name="Jiang D."/>
            <person name="Shah M."/>
        </authorList>
    </citation>
    <scope>NUCLEOTIDE SEQUENCE [LARGE SCALE GENOMIC DNA]</scope>
    <source>
        <strain evidence="1 2">PCC 6715</strain>
    </source>
</reference>
<dbReference type="RefSeq" id="WP_099797637.1">
    <property type="nucleotide sequence ID" value="NZ_CP018092.1"/>
</dbReference>
<dbReference type="InterPro" id="IPR051910">
    <property type="entry name" value="ComF/GntX_DNA_util-trans"/>
</dbReference>
<dbReference type="EMBL" id="CP018092">
    <property type="protein sequence ID" value="ATS17494.1"/>
    <property type="molecule type" value="Genomic_DNA"/>
</dbReference>
<gene>
    <name evidence="1" type="ORF">BRW62_00610</name>
</gene>
<dbReference type="PANTHER" id="PTHR47505">
    <property type="entry name" value="DNA UTILIZATION PROTEIN YHGH"/>
    <property type="match status" value="1"/>
</dbReference>
<dbReference type="KEGG" id="slw:BRW62_00610"/>
<dbReference type="SUPFAM" id="SSF53271">
    <property type="entry name" value="PRTase-like"/>
    <property type="match status" value="1"/>
</dbReference>
<dbReference type="OrthoDB" id="9779910at2"/>
<dbReference type="Gene3D" id="3.40.50.2020">
    <property type="match status" value="1"/>
</dbReference>
<dbReference type="Proteomes" id="UP000231057">
    <property type="component" value="Chromosome"/>
</dbReference>